<feature type="non-terminal residue" evidence="2">
    <location>
        <position position="1"/>
    </location>
</feature>
<evidence type="ECO:0000313" key="3">
    <source>
        <dbReference type="Proteomes" id="UP000256679"/>
    </source>
</evidence>
<feature type="transmembrane region" description="Helical" evidence="1">
    <location>
        <begin position="35"/>
        <end position="53"/>
    </location>
</feature>
<dbReference type="RefSeq" id="WP_181900642.1">
    <property type="nucleotide sequence ID" value="NZ_QFCQ01000077.1"/>
</dbReference>
<dbReference type="Pfam" id="PF05940">
    <property type="entry name" value="NnrS"/>
    <property type="match status" value="1"/>
</dbReference>
<feature type="transmembrane region" description="Helical" evidence="1">
    <location>
        <begin position="65"/>
        <end position="83"/>
    </location>
</feature>
<comment type="caution">
    <text evidence="2">The sequence shown here is derived from an EMBL/GenBank/DDBJ whole genome shotgun (WGS) entry which is preliminary data.</text>
</comment>
<name>A0A3D8P966_9RHOB</name>
<protein>
    <submittedName>
        <fullName evidence="2">Short-chain dehydrogenase</fullName>
    </submittedName>
</protein>
<organism evidence="2 3">
    <name type="scientific">Paracoccus thiocyanatus</name>
    <dbReference type="NCBI Taxonomy" id="34006"/>
    <lineage>
        <taxon>Bacteria</taxon>
        <taxon>Pseudomonadati</taxon>
        <taxon>Pseudomonadota</taxon>
        <taxon>Alphaproteobacteria</taxon>
        <taxon>Rhodobacterales</taxon>
        <taxon>Paracoccaceae</taxon>
        <taxon>Paracoccus</taxon>
    </lineage>
</organism>
<keyword evidence="1" id="KW-0472">Membrane</keyword>
<accession>A0A3D8P966</accession>
<feature type="transmembrane region" description="Helical" evidence="1">
    <location>
        <begin position="6"/>
        <end position="23"/>
    </location>
</feature>
<evidence type="ECO:0000256" key="1">
    <source>
        <dbReference type="SAM" id="Phobius"/>
    </source>
</evidence>
<dbReference type="AlphaFoldDB" id="A0A3D8P966"/>
<keyword evidence="3" id="KW-1185">Reference proteome</keyword>
<proteinExistence type="predicted"/>
<keyword evidence="1" id="KW-0812">Transmembrane</keyword>
<sequence>GPLHLALMGGLGLGVLAVLAIAGRFHTGQGLGLNLATRTGFLLAAAAVLLRALPEMGLMPWPPGPLHLIAALLWAAAFLLWLVDYWPAIRRLP</sequence>
<dbReference type="Proteomes" id="UP000256679">
    <property type="component" value="Unassembled WGS sequence"/>
</dbReference>
<dbReference type="EMBL" id="QFCQ01000077">
    <property type="protein sequence ID" value="RDW12610.1"/>
    <property type="molecule type" value="Genomic_DNA"/>
</dbReference>
<gene>
    <name evidence="2" type="ORF">DIE28_12780</name>
</gene>
<keyword evidence="1" id="KW-1133">Transmembrane helix</keyword>
<reference evidence="2 3" key="1">
    <citation type="submission" date="2018-05" db="EMBL/GenBank/DDBJ databases">
        <title>Whole genome sequencing of Paracoccus thiocyanatus SST.</title>
        <authorList>
            <person name="Ghosh W."/>
            <person name="Rameez M.J."/>
            <person name="Roy C."/>
        </authorList>
    </citation>
    <scope>NUCLEOTIDE SEQUENCE [LARGE SCALE GENOMIC DNA]</scope>
    <source>
        <strain evidence="2 3">SST</strain>
    </source>
</reference>
<evidence type="ECO:0000313" key="2">
    <source>
        <dbReference type="EMBL" id="RDW12610.1"/>
    </source>
</evidence>
<dbReference type="InterPro" id="IPR010266">
    <property type="entry name" value="NnrS"/>
</dbReference>